<evidence type="ECO:0000313" key="3">
    <source>
        <dbReference type="EMBL" id="MBB5030961.1"/>
    </source>
</evidence>
<feature type="compositionally biased region" description="Basic and acidic residues" evidence="1">
    <location>
        <begin position="467"/>
        <end position="483"/>
    </location>
</feature>
<evidence type="ECO:0000256" key="1">
    <source>
        <dbReference type="SAM" id="MobiDB-lite"/>
    </source>
</evidence>
<dbReference type="EMBL" id="JACHIG010000001">
    <property type="protein sequence ID" value="MBB5030961.1"/>
    <property type="molecule type" value="Genomic_DNA"/>
</dbReference>
<evidence type="ECO:0000256" key="2">
    <source>
        <dbReference type="SAM" id="Phobius"/>
    </source>
</evidence>
<feature type="region of interest" description="Disordered" evidence="1">
    <location>
        <begin position="460"/>
        <end position="490"/>
    </location>
</feature>
<evidence type="ECO:0000313" key="4">
    <source>
        <dbReference type="Proteomes" id="UP000590740"/>
    </source>
</evidence>
<feature type="transmembrane region" description="Helical" evidence="2">
    <location>
        <begin position="281"/>
        <end position="299"/>
    </location>
</feature>
<keyword evidence="2" id="KW-1133">Transmembrane helix</keyword>
<keyword evidence="2" id="KW-0812">Transmembrane</keyword>
<accession>A0A7W7Y7B6</accession>
<comment type="caution">
    <text evidence="3">The sequence shown here is derived from an EMBL/GenBank/DDBJ whole genome shotgun (WGS) entry which is preliminary data.</text>
</comment>
<reference evidence="3 4" key="1">
    <citation type="submission" date="2020-08" db="EMBL/GenBank/DDBJ databases">
        <title>Genomic Encyclopedia of Type Strains, Phase IV (KMG-IV): sequencing the most valuable type-strain genomes for metagenomic binning, comparative biology and taxonomic classification.</title>
        <authorList>
            <person name="Goeker M."/>
        </authorList>
    </citation>
    <scope>NUCLEOTIDE SEQUENCE [LARGE SCALE GENOMIC DNA]</scope>
    <source>
        <strain evidence="3 4">DSM 12252</strain>
    </source>
</reference>
<dbReference type="AlphaFoldDB" id="A0A7W7Y7B6"/>
<name>A0A7W7Y7B6_9BACT</name>
<feature type="transmembrane region" description="Helical" evidence="2">
    <location>
        <begin position="110"/>
        <end position="133"/>
    </location>
</feature>
<keyword evidence="4" id="KW-1185">Reference proteome</keyword>
<feature type="transmembrane region" description="Helical" evidence="2">
    <location>
        <begin position="205"/>
        <end position="225"/>
    </location>
</feature>
<feature type="transmembrane region" description="Helical" evidence="2">
    <location>
        <begin position="145"/>
        <end position="165"/>
    </location>
</feature>
<dbReference type="PANTHER" id="PTHR37422">
    <property type="entry name" value="TEICHURONIC ACID BIOSYNTHESIS PROTEIN TUAE"/>
    <property type="match status" value="1"/>
</dbReference>
<feature type="transmembrane region" description="Helical" evidence="2">
    <location>
        <begin position="430"/>
        <end position="449"/>
    </location>
</feature>
<sequence>MKLSISQMMTLGAFGAVVIIFLAMMNWRRAVHAALIVALLEGAIRKWVFPQGSELVYFFKDIILLGAYIKFFMFPDPDIRAWRLRIPGTFIACVCITLSVFGAANVNIGSLLLAVYGLKIYLYYVPLAFMVPLLFRNEQHMTKLLFNYSLFAIPICLLGVAQFFAGPDSPINTYATSDLAGVKDVATFGAGAAVRARITGTFSYIGGHNVFVLVFFIISICLLTAMEGRKRMLLLFGNLPLLLGNAFMTGSRTAVFSLVAVGTLVGMTSAVSRVGRAKGSLFYLIMGFAVASAGVGVFFKKAFDAFEVRRKTAGDTVQGRAYLHHLAAIRAAAEEVDLMGFGIGTSHPAALGIRRALKIAPIKKECPYYDNEIGQCLAELGWPAFIMWYAFRVMMLIHCFKAFSLTQPSIFRSLALGFFCYHLLQLTNQMVLNHTANIFLCATWGFCLIPRMENLVKRRPGSLQMSSHREGARRQCMTRESRQQRPALRG</sequence>
<evidence type="ECO:0008006" key="5">
    <source>
        <dbReference type="Google" id="ProtNLM"/>
    </source>
</evidence>
<keyword evidence="2" id="KW-0472">Membrane</keyword>
<dbReference type="RefSeq" id="WP_184337910.1">
    <property type="nucleotide sequence ID" value="NZ_JACHIG010000001.1"/>
</dbReference>
<feature type="transmembrane region" description="Helical" evidence="2">
    <location>
        <begin position="86"/>
        <end position="104"/>
    </location>
</feature>
<organism evidence="3 4">
    <name type="scientific">Prosthecobacter vanneervenii</name>
    <dbReference type="NCBI Taxonomy" id="48466"/>
    <lineage>
        <taxon>Bacteria</taxon>
        <taxon>Pseudomonadati</taxon>
        <taxon>Verrucomicrobiota</taxon>
        <taxon>Verrucomicrobiia</taxon>
        <taxon>Verrucomicrobiales</taxon>
        <taxon>Verrucomicrobiaceae</taxon>
        <taxon>Prosthecobacter</taxon>
    </lineage>
</organism>
<protein>
    <recommendedName>
        <fullName evidence="5">O-Antigen ligase</fullName>
    </recommendedName>
</protein>
<gene>
    <name evidence="3" type="ORF">HNQ65_000515</name>
</gene>
<dbReference type="Proteomes" id="UP000590740">
    <property type="component" value="Unassembled WGS sequence"/>
</dbReference>
<dbReference type="PANTHER" id="PTHR37422:SF13">
    <property type="entry name" value="LIPOPOLYSACCHARIDE BIOSYNTHESIS PROTEIN PA4999-RELATED"/>
    <property type="match status" value="1"/>
</dbReference>
<proteinExistence type="predicted"/>
<feature type="transmembrane region" description="Helical" evidence="2">
    <location>
        <begin position="254"/>
        <end position="274"/>
    </location>
</feature>
<dbReference type="InterPro" id="IPR051533">
    <property type="entry name" value="WaaL-like"/>
</dbReference>